<dbReference type="Proteomes" id="UP000053820">
    <property type="component" value="Unassembled WGS sequence"/>
</dbReference>
<sequence>MSARWHHEDQNPLSVYKAPTDQPLLFRRTTSIKMVLPTTEIIIFDASEEFQSDPSIATAAFNIVLKAAGVQAPAYYGLQIENPKTGYIFLNWDSLEHHQAIINDPSYPELLAALKPSIGGELKMNHVQFSAPTVAFEKPVTEVLVLTLKAPENRATVEEILTKISEVSEKMLVFGKTVEEENKYILVGGWPTVEAHWETVAKPDVAAALTKLYSLASKDHLFHSKLSSYQLPSA</sequence>
<proteinExistence type="predicted"/>
<evidence type="ECO:0000313" key="1">
    <source>
        <dbReference type="EMBL" id="KIJ61733.1"/>
    </source>
</evidence>
<name>A0A0C9W561_9AGAM</name>
<dbReference type="Gene3D" id="3.30.70.100">
    <property type="match status" value="2"/>
</dbReference>
<protein>
    <recommendedName>
        <fullName evidence="3">ABM domain-containing protein</fullName>
    </recommendedName>
</protein>
<accession>A0A0C9W561</accession>
<keyword evidence="2" id="KW-1185">Reference proteome</keyword>
<evidence type="ECO:0000313" key="2">
    <source>
        <dbReference type="Proteomes" id="UP000053820"/>
    </source>
</evidence>
<dbReference type="OrthoDB" id="3830579at2759"/>
<gene>
    <name evidence="1" type="ORF">HYDPIDRAFT_115547</name>
</gene>
<reference evidence="1 2" key="1">
    <citation type="submission" date="2014-04" db="EMBL/GenBank/DDBJ databases">
        <title>Evolutionary Origins and Diversification of the Mycorrhizal Mutualists.</title>
        <authorList>
            <consortium name="DOE Joint Genome Institute"/>
            <consortium name="Mycorrhizal Genomics Consortium"/>
            <person name="Kohler A."/>
            <person name="Kuo A."/>
            <person name="Nagy L.G."/>
            <person name="Floudas D."/>
            <person name="Copeland A."/>
            <person name="Barry K.W."/>
            <person name="Cichocki N."/>
            <person name="Veneault-Fourrey C."/>
            <person name="LaButti K."/>
            <person name="Lindquist E.A."/>
            <person name="Lipzen A."/>
            <person name="Lundell T."/>
            <person name="Morin E."/>
            <person name="Murat C."/>
            <person name="Riley R."/>
            <person name="Ohm R."/>
            <person name="Sun H."/>
            <person name="Tunlid A."/>
            <person name="Henrissat B."/>
            <person name="Grigoriev I.V."/>
            <person name="Hibbett D.S."/>
            <person name="Martin F."/>
        </authorList>
    </citation>
    <scope>NUCLEOTIDE SEQUENCE [LARGE SCALE GENOMIC DNA]</scope>
    <source>
        <strain evidence="1 2">MD-312</strain>
    </source>
</reference>
<dbReference type="HOGENOM" id="CLU_081631_3_2_1"/>
<evidence type="ECO:0008006" key="3">
    <source>
        <dbReference type="Google" id="ProtNLM"/>
    </source>
</evidence>
<organism evidence="1 2">
    <name type="scientific">Hydnomerulius pinastri MD-312</name>
    <dbReference type="NCBI Taxonomy" id="994086"/>
    <lineage>
        <taxon>Eukaryota</taxon>
        <taxon>Fungi</taxon>
        <taxon>Dikarya</taxon>
        <taxon>Basidiomycota</taxon>
        <taxon>Agaricomycotina</taxon>
        <taxon>Agaricomycetes</taxon>
        <taxon>Agaricomycetidae</taxon>
        <taxon>Boletales</taxon>
        <taxon>Boletales incertae sedis</taxon>
        <taxon>Leucogyrophana</taxon>
    </lineage>
</organism>
<dbReference type="EMBL" id="KN839860">
    <property type="protein sequence ID" value="KIJ61733.1"/>
    <property type="molecule type" value="Genomic_DNA"/>
</dbReference>
<dbReference type="AlphaFoldDB" id="A0A0C9W561"/>